<proteinExistence type="predicted"/>
<reference evidence="1 2" key="1">
    <citation type="submission" date="2020-08" db="EMBL/GenBank/DDBJ databases">
        <title>Genomic Encyclopedia of Type Strains, Phase IV (KMG-IV): sequencing the most valuable type-strain genomes for metagenomic binning, comparative biology and taxonomic classification.</title>
        <authorList>
            <person name="Goeker M."/>
        </authorList>
    </citation>
    <scope>NUCLEOTIDE SEQUENCE [LARGE SCALE GENOMIC DNA]</scope>
    <source>
        <strain evidence="1 2">DSM 25079</strain>
    </source>
</reference>
<gene>
    <name evidence="1" type="ORF">FHS49_000365</name>
</gene>
<evidence type="ECO:0000313" key="1">
    <source>
        <dbReference type="EMBL" id="MBB5684374.1"/>
    </source>
</evidence>
<evidence type="ECO:0000313" key="2">
    <source>
        <dbReference type="Proteomes" id="UP000549617"/>
    </source>
</evidence>
<dbReference type="InterPro" id="IPR021955">
    <property type="entry name" value="DUF3572"/>
</dbReference>
<protein>
    <recommendedName>
        <fullName evidence="3">DUF3572 family protein</fullName>
    </recommendedName>
</protein>
<comment type="caution">
    <text evidence="1">The sequence shown here is derived from an EMBL/GenBank/DDBJ whole genome shotgun (WGS) entry which is preliminary data.</text>
</comment>
<accession>A0A7W9AEW2</accession>
<dbReference type="AlphaFoldDB" id="A0A7W9AEW2"/>
<organism evidence="1 2">
    <name type="scientific">Sphingobium boeckii</name>
    <dbReference type="NCBI Taxonomy" id="1082345"/>
    <lineage>
        <taxon>Bacteria</taxon>
        <taxon>Pseudomonadati</taxon>
        <taxon>Pseudomonadota</taxon>
        <taxon>Alphaproteobacteria</taxon>
        <taxon>Sphingomonadales</taxon>
        <taxon>Sphingomonadaceae</taxon>
        <taxon>Sphingobium</taxon>
    </lineage>
</organism>
<name>A0A7W9AEW2_9SPHN</name>
<dbReference type="EMBL" id="JACIJC010000001">
    <property type="protein sequence ID" value="MBB5684374.1"/>
    <property type="molecule type" value="Genomic_DNA"/>
</dbReference>
<evidence type="ECO:0008006" key="3">
    <source>
        <dbReference type="Google" id="ProtNLM"/>
    </source>
</evidence>
<dbReference type="RefSeq" id="WP_184014613.1">
    <property type="nucleotide sequence ID" value="NZ_JACIJC010000001.1"/>
</dbReference>
<keyword evidence="2" id="KW-1185">Reference proteome</keyword>
<sequence length="88" mass="9552">MTPLETNGEEALALSALVWTLSDAGRADRLLSLTGLTPDDLRAGTRDRGMLAAVLAFLEAHEPDLILCARILEVTPLDLVEARRRLEA</sequence>
<dbReference type="Proteomes" id="UP000549617">
    <property type="component" value="Unassembled WGS sequence"/>
</dbReference>
<dbReference type="Pfam" id="PF12096">
    <property type="entry name" value="DUF3572"/>
    <property type="match status" value="1"/>
</dbReference>